<dbReference type="AlphaFoldDB" id="A0A437MEV9"/>
<keyword evidence="3" id="KW-1185">Reference proteome</keyword>
<feature type="region of interest" description="Disordered" evidence="1">
    <location>
        <begin position="1"/>
        <end position="24"/>
    </location>
</feature>
<dbReference type="OrthoDB" id="9794948at2"/>
<dbReference type="InterPro" id="IPR012349">
    <property type="entry name" value="Split_barrel_FMN-bd"/>
</dbReference>
<accession>A0A437MEV9</accession>
<dbReference type="EMBL" id="SACL01000004">
    <property type="protein sequence ID" value="RVT96188.1"/>
    <property type="molecule type" value="Genomic_DNA"/>
</dbReference>
<gene>
    <name evidence="2" type="ORF">EOD42_13805</name>
</gene>
<dbReference type="PIRSF" id="PIRSF010372">
    <property type="entry name" value="PaiB"/>
    <property type="match status" value="1"/>
</dbReference>
<dbReference type="PANTHER" id="PTHR35802">
    <property type="entry name" value="PROTEASE SYNTHASE AND SPORULATION PROTEIN PAI 2"/>
    <property type="match status" value="1"/>
</dbReference>
<evidence type="ECO:0000256" key="1">
    <source>
        <dbReference type="SAM" id="MobiDB-lite"/>
    </source>
</evidence>
<sequence length="230" mass="25687">MPGSPPPVSSPSTRRPGHQSLYTPLPFRSDDTALAWELLEEIRLATLISNGERLETSQLPFLIDRERGQHGTLVTHMARPNPQWRALDPAREVVVSALGPNAYVSPSWYAAPRAPTWNYVALQIRGLPRVIDDAAWCRQAVLRLGRTMEPPGTGFSVDELKDDYLDALSKGIVGIEIEVSSVEVQLRLSQQYDEDHRERVRRAFEAGSLRERQVAEAIARFAQRAGKTAP</sequence>
<dbReference type="Pfam" id="PF04299">
    <property type="entry name" value="FMN_bind_2"/>
    <property type="match status" value="1"/>
</dbReference>
<evidence type="ECO:0000313" key="2">
    <source>
        <dbReference type="EMBL" id="RVT96188.1"/>
    </source>
</evidence>
<evidence type="ECO:0000313" key="3">
    <source>
        <dbReference type="Proteomes" id="UP000282957"/>
    </source>
</evidence>
<dbReference type="PANTHER" id="PTHR35802:SF1">
    <property type="entry name" value="PROTEASE SYNTHASE AND SPORULATION PROTEIN PAI 2"/>
    <property type="match status" value="1"/>
</dbReference>
<dbReference type="Proteomes" id="UP000282957">
    <property type="component" value="Unassembled WGS sequence"/>
</dbReference>
<comment type="caution">
    <text evidence="2">The sequence shown here is derived from an EMBL/GenBank/DDBJ whole genome shotgun (WGS) entry which is preliminary data.</text>
</comment>
<protein>
    <submittedName>
        <fullName evidence="2">FMN-binding negative transcriptional regulator</fullName>
    </submittedName>
</protein>
<proteinExistence type="predicted"/>
<name>A0A437MEV9_9PROT</name>
<dbReference type="SUPFAM" id="SSF50475">
    <property type="entry name" value="FMN-binding split barrel"/>
    <property type="match status" value="1"/>
</dbReference>
<organism evidence="2 3">
    <name type="scientific">Rhodovarius crocodyli</name>
    <dbReference type="NCBI Taxonomy" id="1979269"/>
    <lineage>
        <taxon>Bacteria</taxon>
        <taxon>Pseudomonadati</taxon>
        <taxon>Pseudomonadota</taxon>
        <taxon>Alphaproteobacteria</taxon>
        <taxon>Acetobacterales</taxon>
        <taxon>Roseomonadaceae</taxon>
        <taxon>Rhodovarius</taxon>
    </lineage>
</organism>
<dbReference type="Gene3D" id="2.30.110.10">
    <property type="entry name" value="Electron Transport, Fmn-binding Protein, Chain A"/>
    <property type="match status" value="1"/>
</dbReference>
<reference evidence="2 3" key="1">
    <citation type="submission" date="2019-01" db="EMBL/GenBank/DDBJ databases">
        <authorList>
            <person name="Chen W.-M."/>
        </authorList>
    </citation>
    <scope>NUCLEOTIDE SEQUENCE [LARGE SCALE GENOMIC DNA]</scope>
    <source>
        <strain evidence="2 3">CCP-6</strain>
    </source>
</reference>
<dbReference type="InterPro" id="IPR007396">
    <property type="entry name" value="TR_PAI2-type"/>
</dbReference>